<sequence length="257" mass="30293">MNTKEELHDFIKNGHLHYLPHLAIDCAIFGYHNQKLKILLGKRSMQNGWSLPGGFFGKKESLSFAAARILKEQTGLDQVFLQQFYTFGDNEYRLKDKGDSLPKEFYEIYGEDNWLAKRTIAIGFYALVDFSKVKISPDLFFEEFQWFDFNEIPSLLYDHNDMIDKATKVLRQQLFHQPIGYNLLDEEFTLPEIQSLYETILNKSLDRRNFPKKLISHSIIKKLPKRRSIGPHRSPYLYSFDKENYYKALKEGIILVF</sequence>
<evidence type="ECO:0000313" key="2">
    <source>
        <dbReference type="EMBL" id="TCK82681.1"/>
    </source>
</evidence>
<accession>A0A4V2PXM2</accession>
<dbReference type="Pfam" id="PF21906">
    <property type="entry name" value="WHD_NrtR"/>
    <property type="match status" value="1"/>
</dbReference>
<dbReference type="SUPFAM" id="SSF46785">
    <property type="entry name" value="Winged helix' DNA-binding domain"/>
    <property type="match status" value="1"/>
</dbReference>
<keyword evidence="3" id="KW-1185">Reference proteome</keyword>
<organism evidence="2 3">
    <name type="scientific">Albibacterium bauzanense</name>
    <dbReference type="NCBI Taxonomy" id="653929"/>
    <lineage>
        <taxon>Bacteria</taxon>
        <taxon>Pseudomonadati</taxon>
        <taxon>Bacteroidota</taxon>
        <taxon>Sphingobacteriia</taxon>
        <taxon>Sphingobacteriales</taxon>
        <taxon>Sphingobacteriaceae</taxon>
        <taxon>Albibacterium</taxon>
    </lineage>
</organism>
<dbReference type="InterPro" id="IPR054105">
    <property type="entry name" value="WHD_NrtR"/>
</dbReference>
<dbReference type="RefSeq" id="WP_132222724.1">
    <property type="nucleotide sequence ID" value="NZ_SMGO01000002.1"/>
</dbReference>
<dbReference type="PROSITE" id="PS51462">
    <property type="entry name" value="NUDIX"/>
    <property type="match status" value="1"/>
</dbReference>
<protein>
    <submittedName>
        <fullName evidence="2">ADP-ribose pyrophosphatase YjhB (NUDIX family)</fullName>
    </submittedName>
</protein>
<dbReference type="InterPro" id="IPR000086">
    <property type="entry name" value="NUDIX_hydrolase_dom"/>
</dbReference>
<dbReference type="Pfam" id="PF00293">
    <property type="entry name" value="NUDIX"/>
    <property type="match status" value="1"/>
</dbReference>
<dbReference type="InterPro" id="IPR036388">
    <property type="entry name" value="WH-like_DNA-bd_sf"/>
</dbReference>
<dbReference type="Gene3D" id="1.10.10.10">
    <property type="entry name" value="Winged helix-like DNA-binding domain superfamily/Winged helix DNA-binding domain"/>
    <property type="match status" value="1"/>
</dbReference>
<dbReference type="InterPro" id="IPR015797">
    <property type="entry name" value="NUDIX_hydrolase-like_dom_sf"/>
</dbReference>
<dbReference type="InterPro" id="IPR036390">
    <property type="entry name" value="WH_DNA-bd_sf"/>
</dbReference>
<gene>
    <name evidence="2" type="ORF">C8N28_1265</name>
</gene>
<dbReference type="AlphaFoldDB" id="A0A4V2PXM2"/>
<feature type="domain" description="Nudix hydrolase" evidence="1">
    <location>
        <begin position="19"/>
        <end position="170"/>
    </location>
</feature>
<evidence type="ECO:0000259" key="1">
    <source>
        <dbReference type="PROSITE" id="PS51462"/>
    </source>
</evidence>
<dbReference type="Proteomes" id="UP000294616">
    <property type="component" value="Unassembled WGS sequence"/>
</dbReference>
<name>A0A4V2PXM2_9SPHI</name>
<reference evidence="2 3" key="1">
    <citation type="submission" date="2019-03" db="EMBL/GenBank/DDBJ databases">
        <title>Genomic Encyclopedia of Archaeal and Bacterial Type Strains, Phase II (KMG-II): from individual species to whole genera.</title>
        <authorList>
            <person name="Goeker M."/>
        </authorList>
    </citation>
    <scope>NUCLEOTIDE SEQUENCE [LARGE SCALE GENOMIC DNA]</scope>
    <source>
        <strain evidence="2 3">DSM 22554</strain>
    </source>
</reference>
<dbReference type="OrthoDB" id="9786141at2"/>
<dbReference type="Gene3D" id="3.90.79.10">
    <property type="entry name" value="Nucleoside Triphosphate Pyrophosphohydrolase"/>
    <property type="match status" value="1"/>
</dbReference>
<dbReference type="PANTHER" id="PTHR43736">
    <property type="entry name" value="ADP-RIBOSE PYROPHOSPHATASE"/>
    <property type="match status" value="1"/>
</dbReference>
<dbReference type="PANTHER" id="PTHR43736:SF4">
    <property type="entry name" value="SLR1690 PROTEIN"/>
    <property type="match status" value="1"/>
</dbReference>
<proteinExistence type="predicted"/>
<dbReference type="CDD" id="cd18873">
    <property type="entry name" value="NUDIX_NadM_like"/>
    <property type="match status" value="1"/>
</dbReference>
<dbReference type="SUPFAM" id="SSF55811">
    <property type="entry name" value="Nudix"/>
    <property type="match status" value="1"/>
</dbReference>
<comment type="caution">
    <text evidence="2">The sequence shown here is derived from an EMBL/GenBank/DDBJ whole genome shotgun (WGS) entry which is preliminary data.</text>
</comment>
<dbReference type="EMBL" id="SMGO01000002">
    <property type="protein sequence ID" value="TCK82681.1"/>
    <property type="molecule type" value="Genomic_DNA"/>
</dbReference>
<evidence type="ECO:0000313" key="3">
    <source>
        <dbReference type="Proteomes" id="UP000294616"/>
    </source>
</evidence>